<feature type="signal peptide" evidence="1">
    <location>
        <begin position="1"/>
        <end position="24"/>
    </location>
</feature>
<dbReference type="InterPro" id="IPR014044">
    <property type="entry name" value="CAP_dom"/>
</dbReference>
<feature type="chain" id="PRO_5005894301" evidence="1">
    <location>
        <begin position="25"/>
        <end position="263"/>
    </location>
</feature>
<evidence type="ECO:0000259" key="2">
    <source>
        <dbReference type="SMART" id="SM00198"/>
    </source>
</evidence>
<dbReference type="InterPro" id="IPR001283">
    <property type="entry name" value="CRISP-related"/>
</dbReference>
<dbReference type="WBParaSite" id="SPAL_0000323300.1">
    <property type="protein sequence ID" value="SPAL_0000323300.1"/>
    <property type="gene ID" value="SPAL_0000323300"/>
</dbReference>
<dbReference type="PANTHER" id="PTHR10334">
    <property type="entry name" value="CYSTEINE-RICH SECRETORY PROTEIN-RELATED"/>
    <property type="match status" value="1"/>
</dbReference>
<dbReference type="InterPro" id="IPR035940">
    <property type="entry name" value="CAP_sf"/>
</dbReference>
<sequence>MNFLLIIVLHIIVIFNITSVPIKANPHDSDDEKEPLIDRENSVRKYSNRRSSQLSYRRLGRISHRKPSVRRPSLNYESCKLNIKSYLGGKKIYISLQTTVWHDFNYKYYWKNNYEEYKSRVIQNINLLRMIYSVCPLKESTKLDISAQTYAKLIAEKPLTLNPFKQYGVITTVLYNSELVQIVSRIYNEHIFYNYYFNSGGGLTNRFTQLVWKSSAYIGIGVSNREHLVYIVLLFYPKGNIRGRYERNVLKKKISWKKAIYAE</sequence>
<feature type="domain" description="SCP" evidence="2">
    <location>
        <begin position="116"/>
        <end position="243"/>
    </location>
</feature>
<reference evidence="4" key="1">
    <citation type="submission" date="2017-02" db="UniProtKB">
        <authorList>
            <consortium name="WormBaseParasite"/>
        </authorList>
    </citation>
    <scope>IDENTIFICATION</scope>
</reference>
<proteinExistence type="predicted"/>
<name>A0A0N5BB19_STREA</name>
<dbReference type="Pfam" id="PF00188">
    <property type="entry name" value="CAP"/>
    <property type="match status" value="1"/>
</dbReference>
<dbReference type="SMART" id="SM00198">
    <property type="entry name" value="SCP"/>
    <property type="match status" value="1"/>
</dbReference>
<keyword evidence="1" id="KW-0732">Signal</keyword>
<dbReference type="Proteomes" id="UP000046392">
    <property type="component" value="Unplaced"/>
</dbReference>
<organism evidence="3 4">
    <name type="scientific">Strongyloides papillosus</name>
    <name type="common">Intestinal threadworm</name>
    <dbReference type="NCBI Taxonomy" id="174720"/>
    <lineage>
        <taxon>Eukaryota</taxon>
        <taxon>Metazoa</taxon>
        <taxon>Ecdysozoa</taxon>
        <taxon>Nematoda</taxon>
        <taxon>Chromadorea</taxon>
        <taxon>Rhabditida</taxon>
        <taxon>Tylenchina</taxon>
        <taxon>Panagrolaimomorpha</taxon>
        <taxon>Strongyloidoidea</taxon>
        <taxon>Strongyloididae</taxon>
        <taxon>Strongyloides</taxon>
    </lineage>
</organism>
<dbReference type="Gene3D" id="3.40.33.10">
    <property type="entry name" value="CAP"/>
    <property type="match status" value="1"/>
</dbReference>
<dbReference type="SUPFAM" id="SSF55797">
    <property type="entry name" value="PR-1-like"/>
    <property type="match status" value="1"/>
</dbReference>
<keyword evidence="3" id="KW-1185">Reference proteome</keyword>
<evidence type="ECO:0000313" key="3">
    <source>
        <dbReference type="Proteomes" id="UP000046392"/>
    </source>
</evidence>
<evidence type="ECO:0000256" key="1">
    <source>
        <dbReference type="SAM" id="SignalP"/>
    </source>
</evidence>
<dbReference type="AlphaFoldDB" id="A0A0N5BB19"/>
<protein>
    <submittedName>
        <fullName evidence="4">SCP domain-containing protein</fullName>
    </submittedName>
</protein>
<accession>A0A0N5BB19</accession>
<evidence type="ECO:0000313" key="4">
    <source>
        <dbReference type="WBParaSite" id="SPAL_0000323300.1"/>
    </source>
</evidence>